<dbReference type="SUPFAM" id="SSF55874">
    <property type="entry name" value="ATPase domain of HSP90 chaperone/DNA topoisomerase II/histidine kinase"/>
    <property type="match status" value="1"/>
</dbReference>
<evidence type="ECO:0000256" key="1">
    <source>
        <dbReference type="ARBA" id="ARBA00022527"/>
    </source>
</evidence>
<sequence length="140" mass="15445">MGTGYERSCWFTLPAQPASVAQARRALADHLTYWGLPYGHDLGYALKLVASELITNSVEHAAVLSPEVSVTCTVHDGWLWLGVRDRHPYRPVALLETVDDTSGRGLLIVRNIVTELAGQIHIEAHPDGKTLWVILPWPVA</sequence>
<dbReference type="eggNOG" id="COG3920">
    <property type="taxonomic scope" value="Bacteria"/>
</dbReference>
<gene>
    <name evidence="3" type="ORF">B4N89_06460</name>
</gene>
<protein>
    <recommendedName>
        <fullName evidence="2">Histidine kinase/HSP90-like ATPase domain-containing protein</fullName>
    </recommendedName>
</protein>
<evidence type="ECO:0000313" key="4">
    <source>
        <dbReference type="Proteomes" id="UP000190037"/>
    </source>
</evidence>
<dbReference type="Gene3D" id="3.30.565.10">
    <property type="entry name" value="Histidine kinase-like ATPase, C-terminal domain"/>
    <property type="match status" value="1"/>
</dbReference>
<feature type="domain" description="Histidine kinase/HSP90-like ATPase" evidence="2">
    <location>
        <begin position="13"/>
        <end position="134"/>
    </location>
</feature>
<dbReference type="EMBL" id="MWQN01000001">
    <property type="protein sequence ID" value="OPC80647.1"/>
    <property type="molecule type" value="Genomic_DNA"/>
</dbReference>
<dbReference type="CDD" id="cd16936">
    <property type="entry name" value="HATPase_RsbW-like"/>
    <property type="match status" value="1"/>
</dbReference>
<dbReference type="PANTHER" id="PTHR35526:SF3">
    <property type="entry name" value="ANTI-SIGMA-F FACTOR RSBW"/>
    <property type="match status" value="1"/>
</dbReference>
<accession>A0A1T3NUW0</accession>
<keyword evidence="4" id="KW-1185">Reference proteome</keyword>
<reference evidence="3 4" key="1">
    <citation type="submission" date="2017-03" db="EMBL/GenBank/DDBJ databases">
        <title>Draft genome sequence of Streptomyces scabrisporus NF3, endophyte isolated from Amphipterygium adstringens.</title>
        <authorList>
            <person name="Vazquez M."/>
            <person name="Ceapa C.D."/>
            <person name="Rodriguez Luna D."/>
            <person name="Sanchez Esquivel S."/>
        </authorList>
    </citation>
    <scope>NUCLEOTIDE SEQUENCE [LARGE SCALE GENOMIC DNA]</scope>
    <source>
        <strain evidence="3 4">NF3</strain>
    </source>
</reference>
<dbReference type="AlphaFoldDB" id="A0A1T3NUW0"/>
<dbReference type="InterPro" id="IPR036890">
    <property type="entry name" value="HATPase_C_sf"/>
</dbReference>
<dbReference type="Pfam" id="PF13581">
    <property type="entry name" value="HATPase_c_2"/>
    <property type="match status" value="1"/>
</dbReference>
<dbReference type="Proteomes" id="UP000190037">
    <property type="component" value="Unassembled WGS sequence"/>
</dbReference>
<dbReference type="RefSeq" id="WP_078974902.1">
    <property type="nucleotide sequence ID" value="NZ_MWQN01000001.1"/>
</dbReference>
<dbReference type="InterPro" id="IPR003594">
    <property type="entry name" value="HATPase_dom"/>
</dbReference>
<proteinExistence type="predicted"/>
<comment type="caution">
    <text evidence="3">The sequence shown here is derived from an EMBL/GenBank/DDBJ whole genome shotgun (WGS) entry which is preliminary data.</text>
</comment>
<name>A0A1T3NUW0_9ACTN</name>
<dbReference type="STRING" id="159449.B4N89_06460"/>
<evidence type="ECO:0000313" key="3">
    <source>
        <dbReference type="EMBL" id="OPC80647.1"/>
    </source>
</evidence>
<dbReference type="GO" id="GO:0004674">
    <property type="term" value="F:protein serine/threonine kinase activity"/>
    <property type="evidence" value="ECO:0007669"/>
    <property type="project" value="UniProtKB-KW"/>
</dbReference>
<evidence type="ECO:0000259" key="2">
    <source>
        <dbReference type="Pfam" id="PF13581"/>
    </source>
</evidence>
<keyword evidence="1" id="KW-0723">Serine/threonine-protein kinase</keyword>
<dbReference type="PANTHER" id="PTHR35526">
    <property type="entry name" value="ANTI-SIGMA-F FACTOR RSBW-RELATED"/>
    <property type="match status" value="1"/>
</dbReference>
<organism evidence="3 4">
    <name type="scientific">Embleya scabrispora</name>
    <dbReference type="NCBI Taxonomy" id="159449"/>
    <lineage>
        <taxon>Bacteria</taxon>
        <taxon>Bacillati</taxon>
        <taxon>Actinomycetota</taxon>
        <taxon>Actinomycetes</taxon>
        <taxon>Kitasatosporales</taxon>
        <taxon>Streptomycetaceae</taxon>
        <taxon>Embleya</taxon>
    </lineage>
</organism>
<keyword evidence="1" id="KW-0808">Transferase</keyword>
<keyword evidence="1" id="KW-0418">Kinase</keyword>
<dbReference type="OrthoDB" id="3852126at2"/>
<dbReference type="InterPro" id="IPR050267">
    <property type="entry name" value="Anti-sigma-factor_SerPK"/>
</dbReference>